<organism evidence="1 2">
    <name type="scientific">Amycolatopsis taiwanensis</name>
    <dbReference type="NCBI Taxonomy" id="342230"/>
    <lineage>
        <taxon>Bacteria</taxon>
        <taxon>Bacillati</taxon>
        <taxon>Actinomycetota</taxon>
        <taxon>Actinomycetes</taxon>
        <taxon>Pseudonocardiales</taxon>
        <taxon>Pseudonocardiaceae</taxon>
        <taxon>Amycolatopsis</taxon>
    </lineage>
</organism>
<dbReference type="AlphaFoldDB" id="A0A9W6QX34"/>
<protein>
    <submittedName>
        <fullName evidence="1">Uncharacterized protein</fullName>
    </submittedName>
</protein>
<gene>
    <name evidence="1" type="ORF">Atai01_02660</name>
</gene>
<dbReference type="Proteomes" id="UP001165136">
    <property type="component" value="Unassembled WGS sequence"/>
</dbReference>
<evidence type="ECO:0000313" key="2">
    <source>
        <dbReference type="Proteomes" id="UP001165136"/>
    </source>
</evidence>
<name>A0A9W6QX34_9PSEU</name>
<keyword evidence="2" id="KW-1185">Reference proteome</keyword>
<accession>A0A9W6QX34</accession>
<proteinExistence type="predicted"/>
<evidence type="ECO:0000313" key="1">
    <source>
        <dbReference type="EMBL" id="GLY63647.1"/>
    </source>
</evidence>
<dbReference type="EMBL" id="BSTI01000001">
    <property type="protein sequence ID" value="GLY63647.1"/>
    <property type="molecule type" value="Genomic_DNA"/>
</dbReference>
<reference evidence="1" key="1">
    <citation type="submission" date="2023-03" db="EMBL/GenBank/DDBJ databases">
        <title>Amycolatopsis taiwanensis NBRC 103393.</title>
        <authorList>
            <person name="Ichikawa N."/>
            <person name="Sato H."/>
            <person name="Tonouchi N."/>
        </authorList>
    </citation>
    <scope>NUCLEOTIDE SEQUENCE</scope>
    <source>
        <strain evidence="1">NBRC 103393</strain>
    </source>
</reference>
<sequence>MESASRIGGKEGQSVWFLPTLTGIPDCAIGYAYFTGDPTKYEYHPDRNLDSNDYLDGYGCAVFPTIELGDGWWWVDRP</sequence>
<comment type="caution">
    <text evidence="1">The sequence shown here is derived from an EMBL/GenBank/DDBJ whole genome shotgun (WGS) entry which is preliminary data.</text>
</comment>